<dbReference type="Proteomes" id="UP001310890">
    <property type="component" value="Unassembled WGS sequence"/>
</dbReference>
<proteinExistence type="predicted"/>
<dbReference type="InterPro" id="IPR011063">
    <property type="entry name" value="TilS/TtcA_N"/>
</dbReference>
<evidence type="ECO:0000256" key="3">
    <source>
        <dbReference type="ARBA" id="ARBA00022694"/>
    </source>
</evidence>
<evidence type="ECO:0000256" key="4">
    <source>
        <dbReference type="ARBA" id="ARBA00022741"/>
    </source>
</evidence>
<dbReference type="Gene3D" id="3.40.50.620">
    <property type="entry name" value="HUPs"/>
    <property type="match status" value="1"/>
</dbReference>
<accession>A0AAN7TAN6</accession>
<protein>
    <recommendedName>
        <fullName evidence="1">tRNA(Ile)-lysidine synthetase</fullName>
        <ecNumber evidence="1">6.3.4.19</ecNumber>
    </recommendedName>
</protein>
<feature type="region of interest" description="Disordered" evidence="7">
    <location>
        <begin position="92"/>
        <end position="125"/>
    </location>
</feature>
<name>A0AAN7TAN6_9PEZI</name>
<keyword evidence="2" id="KW-0436">Ligase</keyword>
<evidence type="ECO:0000256" key="2">
    <source>
        <dbReference type="ARBA" id="ARBA00022598"/>
    </source>
</evidence>
<dbReference type="InterPro" id="IPR014729">
    <property type="entry name" value="Rossmann-like_a/b/a_fold"/>
</dbReference>
<dbReference type="AlphaFoldDB" id="A0AAN7TAN6"/>
<feature type="domain" description="tRNA(Ile)-lysidine/2-thiocytidine synthase N-terminal" evidence="8">
    <location>
        <begin position="17"/>
        <end position="180"/>
    </location>
</feature>
<dbReference type="CDD" id="cd01992">
    <property type="entry name" value="TilS_N"/>
    <property type="match status" value="1"/>
</dbReference>
<evidence type="ECO:0000256" key="1">
    <source>
        <dbReference type="ARBA" id="ARBA00013267"/>
    </source>
</evidence>
<evidence type="ECO:0000313" key="10">
    <source>
        <dbReference type="Proteomes" id="UP001310890"/>
    </source>
</evidence>
<organism evidence="9 10">
    <name type="scientific">Meristemomyces frigidus</name>
    <dbReference type="NCBI Taxonomy" id="1508187"/>
    <lineage>
        <taxon>Eukaryota</taxon>
        <taxon>Fungi</taxon>
        <taxon>Dikarya</taxon>
        <taxon>Ascomycota</taxon>
        <taxon>Pezizomycotina</taxon>
        <taxon>Dothideomycetes</taxon>
        <taxon>Dothideomycetidae</taxon>
        <taxon>Mycosphaerellales</taxon>
        <taxon>Teratosphaeriaceae</taxon>
        <taxon>Meristemomyces</taxon>
    </lineage>
</organism>
<evidence type="ECO:0000313" key="9">
    <source>
        <dbReference type="EMBL" id="KAK5108989.1"/>
    </source>
</evidence>
<evidence type="ECO:0000256" key="6">
    <source>
        <dbReference type="ARBA" id="ARBA00048539"/>
    </source>
</evidence>
<keyword evidence="4" id="KW-0547">Nucleotide-binding</keyword>
<dbReference type="GO" id="GO:0032267">
    <property type="term" value="F:tRNA(Ile)-lysidine synthase activity"/>
    <property type="evidence" value="ECO:0007669"/>
    <property type="project" value="UniProtKB-EC"/>
</dbReference>
<evidence type="ECO:0000256" key="7">
    <source>
        <dbReference type="SAM" id="MobiDB-lite"/>
    </source>
</evidence>
<comment type="caution">
    <text evidence="9">The sequence shown here is derived from an EMBL/GenBank/DDBJ whole genome shotgun (WGS) entry which is preliminary data.</text>
</comment>
<dbReference type="InterPro" id="IPR012795">
    <property type="entry name" value="tRNA_Ile_lys_synt_N"/>
</dbReference>
<dbReference type="EC" id="6.3.4.19" evidence="1"/>
<dbReference type="GO" id="GO:0005524">
    <property type="term" value="F:ATP binding"/>
    <property type="evidence" value="ECO:0007669"/>
    <property type="project" value="UniProtKB-KW"/>
</dbReference>
<comment type="catalytic activity">
    <reaction evidence="6">
        <text>cytidine(34) in tRNA(Ile2) + L-lysine + ATP = lysidine(34) in tRNA(Ile2) + AMP + diphosphate + H(+)</text>
        <dbReference type="Rhea" id="RHEA:43744"/>
        <dbReference type="Rhea" id="RHEA-COMP:10625"/>
        <dbReference type="Rhea" id="RHEA-COMP:10670"/>
        <dbReference type="ChEBI" id="CHEBI:15378"/>
        <dbReference type="ChEBI" id="CHEBI:30616"/>
        <dbReference type="ChEBI" id="CHEBI:32551"/>
        <dbReference type="ChEBI" id="CHEBI:33019"/>
        <dbReference type="ChEBI" id="CHEBI:82748"/>
        <dbReference type="ChEBI" id="CHEBI:83665"/>
        <dbReference type="ChEBI" id="CHEBI:456215"/>
        <dbReference type="EC" id="6.3.4.19"/>
    </reaction>
</comment>
<evidence type="ECO:0000256" key="5">
    <source>
        <dbReference type="ARBA" id="ARBA00022840"/>
    </source>
</evidence>
<dbReference type="PANTHER" id="PTHR43033">
    <property type="entry name" value="TRNA(ILE)-LYSIDINE SYNTHASE-RELATED"/>
    <property type="match status" value="1"/>
</dbReference>
<evidence type="ECO:0000259" key="8">
    <source>
        <dbReference type="Pfam" id="PF01171"/>
    </source>
</evidence>
<dbReference type="GO" id="GO:0008033">
    <property type="term" value="P:tRNA processing"/>
    <property type="evidence" value="ECO:0007669"/>
    <property type="project" value="UniProtKB-KW"/>
</dbReference>
<keyword evidence="3" id="KW-0819">tRNA processing</keyword>
<keyword evidence="5" id="KW-0067">ATP-binding</keyword>
<dbReference type="EMBL" id="JAVRRL010000073">
    <property type="protein sequence ID" value="KAK5108989.1"/>
    <property type="molecule type" value="Genomic_DNA"/>
</dbReference>
<gene>
    <name evidence="9" type="ORF">LTR62_007623</name>
</gene>
<dbReference type="Pfam" id="PF01171">
    <property type="entry name" value="ATP_bind_3"/>
    <property type="match status" value="1"/>
</dbReference>
<sequence>MHLDTRVLTLTWPEMLSDTTLHLEREARRLRYQAIGDACRKADINTLLVGHHADDQAETVLVRLTNNYLGSGLSGIKAHKPVPECHGMYGVHESGNPQALSTPAERTAGPQRVRSTSNKHHSNTHASERILIEGGGLSISRPLLPYSKDELVSYCMNMGVRWHEDNTNADPQFALRNTVRYLLNKHLLPVALRAPRLLEVAAGVATGDSRNEAKANQEFATLDLLLDVRCGTLVVENPSFMQAFPSNDGSDLIVGSLVIRKLLTLVAPTEVIQMPDAYGAAAKLVGQRQSAIQIAGIAICERQDARGVRIWVMQRKVPSAQELITQSKRLTAYEDLPQAVALKTTRWLLWDSRYWVCVYHRDPNVEVTIRFLTAQDLALLRTTHTPSVLQRLEQVLRLVPGKQRFTLPVLAARRRSDGVEQAVIVALPTLGWSIDGWRKWPASSSVARDSEQVGYWDIRYKKVDLESSRKHTILDSGA</sequence>
<dbReference type="PANTHER" id="PTHR43033:SF1">
    <property type="entry name" value="TRNA(ILE)-LYSIDINE SYNTHASE-RELATED"/>
    <property type="match status" value="1"/>
</dbReference>
<dbReference type="InterPro" id="IPR012094">
    <property type="entry name" value="tRNA_Ile_lys_synt"/>
</dbReference>
<dbReference type="SUPFAM" id="SSF52402">
    <property type="entry name" value="Adenine nucleotide alpha hydrolases-like"/>
    <property type="match status" value="1"/>
</dbReference>
<reference evidence="9" key="1">
    <citation type="submission" date="2023-08" db="EMBL/GenBank/DDBJ databases">
        <title>Black Yeasts Isolated from many extreme environments.</title>
        <authorList>
            <person name="Coleine C."/>
            <person name="Stajich J.E."/>
            <person name="Selbmann L."/>
        </authorList>
    </citation>
    <scope>NUCLEOTIDE SEQUENCE</scope>
    <source>
        <strain evidence="9">CCFEE 5401</strain>
    </source>
</reference>